<gene>
    <name evidence="1" type="ORF">ACCQ42_10085</name>
</gene>
<name>A0ABW9MKN1_9FIRM</name>
<proteinExistence type="predicted"/>
<comment type="caution">
    <text evidence="1">The sequence shown here is derived from an EMBL/GenBank/DDBJ whole genome shotgun (WGS) entry which is preliminary data.</text>
</comment>
<dbReference type="Proteomes" id="UP001637994">
    <property type="component" value="Unassembled WGS sequence"/>
</dbReference>
<sequence length="177" mass="20416">MNKTINKLQIIFFCLLLLGAVIFLSLKSFGHSRGYELDLVLGRNNLTNTASNRQLAYWKIDDKNMGPWDTMRLAKDCDKMTIDQINKKMGKVAKYSEKSKLYLDGREYDEISDEMFEKNKDKIKDVIKIKKLEPGAYLIKETDESFKVSKAKDKLTTRIEYVGQESARDGVLELEAD</sequence>
<dbReference type="EMBL" id="JBGMEF010000053">
    <property type="protein sequence ID" value="MFO3668100.1"/>
    <property type="molecule type" value="Genomic_DNA"/>
</dbReference>
<reference evidence="1 2" key="1">
    <citation type="journal article" date="2025" name="Anaerobe">
        <title>Description of Anaerococcus kampingiae sp. nov., Anaerococcus groningensis sp. nov., Anaerococcus martiniensis sp. nov., and Anaerococcus cruorum sp. nov., isolated from human clinical specimens.</title>
        <authorList>
            <person name="Boiten K.E."/>
            <person name="Meijer J."/>
            <person name="van Wezel E.M."/>
            <person name="Veloo A.C.M."/>
        </authorList>
    </citation>
    <scope>NUCLEOTIDE SEQUENCE [LARGE SCALE GENOMIC DNA]</scope>
    <source>
        <strain evidence="1 2">ENR0874</strain>
    </source>
</reference>
<dbReference type="RefSeq" id="WP_410036062.1">
    <property type="nucleotide sequence ID" value="NZ_JBGMEF010000053.1"/>
</dbReference>
<organism evidence="1 2">
    <name type="scientific">Anaerococcus kampingae</name>
    <dbReference type="NCBI Taxonomy" id="3115614"/>
    <lineage>
        <taxon>Bacteria</taxon>
        <taxon>Bacillati</taxon>
        <taxon>Bacillota</taxon>
        <taxon>Tissierellia</taxon>
        <taxon>Tissierellales</taxon>
        <taxon>Peptoniphilaceae</taxon>
        <taxon>Anaerococcus</taxon>
    </lineage>
</organism>
<protein>
    <submittedName>
        <fullName evidence="1">Uncharacterized protein</fullName>
    </submittedName>
</protein>
<evidence type="ECO:0000313" key="2">
    <source>
        <dbReference type="Proteomes" id="UP001637994"/>
    </source>
</evidence>
<evidence type="ECO:0000313" key="1">
    <source>
        <dbReference type="EMBL" id="MFO3668100.1"/>
    </source>
</evidence>
<accession>A0ABW9MKN1</accession>
<keyword evidence="2" id="KW-1185">Reference proteome</keyword>